<dbReference type="EMBL" id="GBRH01187241">
    <property type="protein sequence ID" value="JAE10655.1"/>
    <property type="molecule type" value="Transcribed_RNA"/>
</dbReference>
<accession>A0A0A9FCD0</accession>
<protein>
    <submittedName>
        <fullName evidence="1">Uncharacterized protein</fullName>
    </submittedName>
</protein>
<sequence>MLKWCYLFTTLGLMAQQMQLGFSSF</sequence>
<evidence type="ECO:0000313" key="1">
    <source>
        <dbReference type="EMBL" id="JAE10655.1"/>
    </source>
</evidence>
<name>A0A0A9FCD0_ARUDO</name>
<organism evidence="1">
    <name type="scientific">Arundo donax</name>
    <name type="common">Giant reed</name>
    <name type="synonym">Donax arundinaceus</name>
    <dbReference type="NCBI Taxonomy" id="35708"/>
    <lineage>
        <taxon>Eukaryota</taxon>
        <taxon>Viridiplantae</taxon>
        <taxon>Streptophyta</taxon>
        <taxon>Embryophyta</taxon>
        <taxon>Tracheophyta</taxon>
        <taxon>Spermatophyta</taxon>
        <taxon>Magnoliopsida</taxon>
        <taxon>Liliopsida</taxon>
        <taxon>Poales</taxon>
        <taxon>Poaceae</taxon>
        <taxon>PACMAD clade</taxon>
        <taxon>Arundinoideae</taxon>
        <taxon>Arundineae</taxon>
        <taxon>Arundo</taxon>
    </lineage>
</organism>
<dbReference type="AlphaFoldDB" id="A0A0A9FCD0"/>
<reference evidence="1" key="1">
    <citation type="submission" date="2014-09" db="EMBL/GenBank/DDBJ databases">
        <authorList>
            <person name="Magalhaes I.L.F."/>
            <person name="Oliveira U."/>
            <person name="Santos F.R."/>
            <person name="Vidigal T.H.D.A."/>
            <person name="Brescovit A.D."/>
            <person name="Santos A.J."/>
        </authorList>
    </citation>
    <scope>NUCLEOTIDE SEQUENCE</scope>
    <source>
        <tissue evidence="1">Shoot tissue taken approximately 20 cm above the soil surface</tissue>
    </source>
</reference>
<proteinExistence type="predicted"/>
<reference evidence="1" key="2">
    <citation type="journal article" date="2015" name="Data Brief">
        <title>Shoot transcriptome of the giant reed, Arundo donax.</title>
        <authorList>
            <person name="Barrero R.A."/>
            <person name="Guerrero F.D."/>
            <person name="Moolhuijzen P."/>
            <person name="Goolsby J.A."/>
            <person name="Tidwell J."/>
            <person name="Bellgard S.E."/>
            <person name="Bellgard M.I."/>
        </authorList>
    </citation>
    <scope>NUCLEOTIDE SEQUENCE</scope>
    <source>
        <tissue evidence="1">Shoot tissue taken approximately 20 cm above the soil surface</tissue>
    </source>
</reference>